<dbReference type="Pfam" id="PF00085">
    <property type="entry name" value="Thioredoxin"/>
    <property type="match status" value="1"/>
</dbReference>
<dbReference type="InterPro" id="IPR017937">
    <property type="entry name" value="Thioredoxin_CS"/>
</dbReference>
<dbReference type="AlphaFoldDB" id="A0A6C0AVE9"/>
<dbReference type="PROSITE" id="PS00194">
    <property type="entry name" value="THIOREDOXIN_1"/>
    <property type="match status" value="1"/>
</dbReference>
<dbReference type="PANTHER" id="PTHR45815:SF3">
    <property type="entry name" value="PROTEIN DISULFIDE-ISOMERASE A6"/>
    <property type="match status" value="1"/>
</dbReference>
<feature type="compositionally biased region" description="Basic and acidic residues" evidence="1">
    <location>
        <begin position="164"/>
        <end position="173"/>
    </location>
</feature>
<dbReference type="GO" id="GO:0005788">
    <property type="term" value="C:endoplasmic reticulum lumen"/>
    <property type="evidence" value="ECO:0007669"/>
    <property type="project" value="TreeGrafter"/>
</dbReference>
<evidence type="ECO:0000313" key="3">
    <source>
        <dbReference type="EMBL" id="QHS83215.1"/>
    </source>
</evidence>
<sequence>MEFVNHTHHNPHMIDKIHNHNEPCVVLIYADWCPHCQMMAPEWNDATPDMEENVKVMKIESNELPAHEEMLQAHNAHNNGYPTIYAFKPGQEPIYYGGERKKQSFISWVKKLFPMSKKKVTKKKTANKKKATKKKRATKKKSGGFVKEDQVEMAKNRKKKRGKKGDSSKTKSK</sequence>
<feature type="compositionally biased region" description="Basic and acidic residues" evidence="1">
    <location>
        <begin position="146"/>
        <end position="155"/>
    </location>
</feature>
<feature type="compositionally biased region" description="Basic residues" evidence="1">
    <location>
        <begin position="118"/>
        <end position="142"/>
    </location>
</feature>
<evidence type="ECO:0000256" key="1">
    <source>
        <dbReference type="SAM" id="MobiDB-lite"/>
    </source>
</evidence>
<dbReference type="Gene3D" id="3.40.30.10">
    <property type="entry name" value="Glutaredoxin"/>
    <property type="match status" value="1"/>
</dbReference>
<name>A0A6C0AVE9_9ZZZZ</name>
<protein>
    <recommendedName>
        <fullName evidence="2">Thioredoxin domain-containing protein</fullName>
    </recommendedName>
</protein>
<dbReference type="InterPro" id="IPR036249">
    <property type="entry name" value="Thioredoxin-like_sf"/>
</dbReference>
<reference evidence="3" key="1">
    <citation type="journal article" date="2020" name="Nature">
        <title>Giant virus diversity and host interactions through global metagenomics.</title>
        <authorList>
            <person name="Schulz F."/>
            <person name="Roux S."/>
            <person name="Paez-Espino D."/>
            <person name="Jungbluth S."/>
            <person name="Walsh D.A."/>
            <person name="Denef V.J."/>
            <person name="McMahon K.D."/>
            <person name="Konstantinidis K.T."/>
            <person name="Eloe-Fadrosh E.A."/>
            <person name="Kyrpides N.C."/>
            <person name="Woyke T."/>
        </authorList>
    </citation>
    <scope>NUCLEOTIDE SEQUENCE</scope>
    <source>
        <strain evidence="3">GVMAG-S-ERX555943-30</strain>
    </source>
</reference>
<dbReference type="InterPro" id="IPR013766">
    <property type="entry name" value="Thioredoxin_domain"/>
</dbReference>
<dbReference type="GO" id="GO:0034976">
    <property type="term" value="P:response to endoplasmic reticulum stress"/>
    <property type="evidence" value="ECO:0007669"/>
    <property type="project" value="TreeGrafter"/>
</dbReference>
<dbReference type="CDD" id="cd02961">
    <property type="entry name" value="PDI_a_family"/>
    <property type="match status" value="1"/>
</dbReference>
<dbReference type="GO" id="GO:0015035">
    <property type="term" value="F:protein-disulfide reductase activity"/>
    <property type="evidence" value="ECO:0007669"/>
    <property type="project" value="TreeGrafter"/>
</dbReference>
<organism evidence="3">
    <name type="scientific">viral metagenome</name>
    <dbReference type="NCBI Taxonomy" id="1070528"/>
    <lineage>
        <taxon>unclassified sequences</taxon>
        <taxon>metagenomes</taxon>
        <taxon>organismal metagenomes</taxon>
    </lineage>
</organism>
<feature type="region of interest" description="Disordered" evidence="1">
    <location>
        <begin position="118"/>
        <end position="173"/>
    </location>
</feature>
<dbReference type="EMBL" id="MN738750">
    <property type="protein sequence ID" value="QHS83215.1"/>
    <property type="molecule type" value="Genomic_DNA"/>
</dbReference>
<dbReference type="PROSITE" id="PS51352">
    <property type="entry name" value="THIOREDOXIN_2"/>
    <property type="match status" value="1"/>
</dbReference>
<dbReference type="PANTHER" id="PTHR45815">
    <property type="entry name" value="PROTEIN DISULFIDE-ISOMERASE A6"/>
    <property type="match status" value="1"/>
</dbReference>
<evidence type="ECO:0000259" key="2">
    <source>
        <dbReference type="PROSITE" id="PS51352"/>
    </source>
</evidence>
<dbReference type="SUPFAM" id="SSF52833">
    <property type="entry name" value="Thioredoxin-like"/>
    <property type="match status" value="1"/>
</dbReference>
<feature type="domain" description="Thioredoxin" evidence="2">
    <location>
        <begin position="1"/>
        <end position="114"/>
    </location>
</feature>
<accession>A0A6C0AVE9</accession>
<proteinExistence type="predicted"/>